<dbReference type="STRING" id="1111735.GCA_000428045_00522"/>
<comment type="caution">
    <text evidence="2">The sequence shown here is derived from an EMBL/GenBank/DDBJ whole genome shotgun (WGS) entry which is preliminary data.</text>
</comment>
<reference evidence="2 3" key="1">
    <citation type="submission" date="2017-11" db="EMBL/GenBank/DDBJ databases">
        <title>Genome-resolved metagenomics identifies genetic mobility, metabolic interactions, and unexpected diversity in perchlorate-reducing communities.</title>
        <authorList>
            <person name="Barnum T.P."/>
            <person name="Figueroa I.A."/>
            <person name="Carlstrom C.I."/>
            <person name="Lucas L.N."/>
            <person name="Engelbrektson A.L."/>
            <person name="Coates J.D."/>
        </authorList>
    </citation>
    <scope>NUCLEOTIDE SEQUENCE [LARGE SCALE GENOMIC DNA]</scope>
    <source>
        <strain evidence="2">BM301</strain>
    </source>
</reference>
<feature type="signal peptide" evidence="1">
    <location>
        <begin position="1"/>
        <end position="22"/>
    </location>
</feature>
<accession>A0A2N6CZ27</accession>
<dbReference type="RefSeq" id="WP_273438185.1">
    <property type="nucleotide sequence ID" value="NZ_PKUN01000004.1"/>
</dbReference>
<feature type="chain" id="PRO_5014995752" evidence="1">
    <location>
        <begin position="23"/>
        <end position="293"/>
    </location>
</feature>
<organism evidence="2 3">
    <name type="scientific">Sedimenticola selenatireducens</name>
    <dbReference type="NCBI Taxonomy" id="191960"/>
    <lineage>
        <taxon>Bacteria</taxon>
        <taxon>Pseudomonadati</taxon>
        <taxon>Pseudomonadota</taxon>
        <taxon>Gammaproteobacteria</taxon>
        <taxon>Chromatiales</taxon>
        <taxon>Sedimenticolaceae</taxon>
        <taxon>Sedimenticola</taxon>
    </lineage>
</organism>
<sequence>MKRQFCSLLMLLMVFAAWMAPACGDELPFGQGVLFQIEKDGGSAGYLFGTIHSEDQRVLALPEPVERAFIESPRLYVEVDMDAANMLASVAGMLLDDGRVITDLLEPSLYQQTVRAAAQRGLPEVALRHYKPWALAMLLSLPPAETGRFLDLVLYQRARTLNKEVSGLETIREQMDLFDTLSEDEQINLLRDALNNLDQLPTIFQALLERYLKQDLQGLVEINQQLLDSSASELADRFQVKAVDERNQRMVERLVAPLAQGGAFIAVGALHLPGEQGMLRMLERRGYRIVRKY</sequence>
<gene>
    <name evidence="2" type="ORF">C0630_05280</name>
</gene>
<dbReference type="AlphaFoldDB" id="A0A2N6CZ27"/>
<protein>
    <submittedName>
        <fullName evidence="2">TraB/GumN family protein</fullName>
    </submittedName>
</protein>
<proteinExistence type="predicted"/>
<dbReference type="InterPro" id="IPR047111">
    <property type="entry name" value="YbaP-like"/>
</dbReference>
<evidence type="ECO:0000313" key="2">
    <source>
        <dbReference type="EMBL" id="PLX62623.1"/>
    </source>
</evidence>
<evidence type="ECO:0000313" key="3">
    <source>
        <dbReference type="Proteomes" id="UP000235015"/>
    </source>
</evidence>
<keyword evidence="1" id="KW-0732">Signal</keyword>
<evidence type="ECO:0000256" key="1">
    <source>
        <dbReference type="SAM" id="SignalP"/>
    </source>
</evidence>
<name>A0A2N6CZ27_9GAMM</name>
<dbReference type="PANTHER" id="PTHR40590:SF1">
    <property type="entry name" value="CYTOPLASMIC PROTEIN"/>
    <property type="match status" value="1"/>
</dbReference>
<dbReference type="InterPro" id="IPR002816">
    <property type="entry name" value="TraB/PrgY/GumN_fam"/>
</dbReference>
<dbReference type="PANTHER" id="PTHR40590">
    <property type="entry name" value="CYTOPLASMIC PROTEIN-RELATED"/>
    <property type="match status" value="1"/>
</dbReference>
<dbReference type="Pfam" id="PF01963">
    <property type="entry name" value="TraB_PrgY_gumN"/>
    <property type="match status" value="1"/>
</dbReference>
<dbReference type="Proteomes" id="UP000235015">
    <property type="component" value="Unassembled WGS sequence"/>
</dbReference>
<dbReference type="EMBL" id="PKUN01000004">
    <property type="protein sequence ID" value="PLX62623.1"/>
    <property type="molecule type" value="Genomic_DNA"/>
</dbReference>
<dbReference type="CDD" id="cd14789">
    <property type="entry name" value="Tiki"/>
    <property type="match status" value="1"/>
</dbReference>